<accession>A0ACB8G0I6</accession>
<dbReference type="EMBL" id="CM037615">
    <property type="protein sequence ID" value="KAH8012895.1"/>
    <property type="molecule type" value="Genomic_DNA"/>
</dbReference>
<reference evidence="1" key="1">
    <citation type="submission" date="2021-08" db="EMBL/GenBank/DDBJ databases">
        <title>The first chromosome-level gecko genome reveals the dynamic sex chromosomes of Neotropical dwarf geckos (Sphaerodactylidae: Sphaerodactylus).</title>
        <authorList>
            <person name="Pinto B.J."/>
            <person name="Keating S.E."/>
            <person name="Gamble T."/>
        </authorList>
    </citation>
    <scope>NUCLEOTIDE SEQUENCE</scope>
    <source>
        <strain evidence="1">TG3544</strain>
    </source>
</reference>
<dbReference type="Proteomes" id="UP000827872">
    <property type="component" value="Linkage Group LG02"/>
</dbReference>
<proteinExistence type="predicted"/>
<organism evidence="1 2">
    <name type="scientific">Sphaerodactylus townsendi</name>
    <dbReference type="NCBI Taxonomy" id="933632"/>
    <lineage>
        <taxon>Eukaryota</taxon>
        <taxon>Metazoa</taxon>
        <taxon>Chordata</taxon>
        <taxon>Craniata</taxon>
        <taxon>Vertebrata</taxon>
        <taxon>Euteleostomi</taxon>
        <taxon>Lepidosauria</taxon>
        <taxon>Squamata</taxon>
        <taxon>Bifurcata</taxon>
        <taxon>Gekkota</taxon>
        <taxon>Sphaerodactylidae</taxon>
        <taxon>Sphaerodactylus</taxon>
    </lineage>
</organism>
<protein>
    <submittedName>
        <fullName evidence="1">Uncharacterized protein</fullName>
    </submittedName>
</protein>
<evidence type="ECO:0000313" key="2">
    <source>
        <dbReference type="Proteomes" id="UP000827872"/>
    </source>
</evidence>
<comment type="caution">
    <text evidence="1">The sequence shown here is derived from an EMBL/GenBank/DDBJ whole genome shotgun (WGS) entry which is preliminary data.</text>
</comment>
<keyword evidence="2" id="KW-1185">Reference proteome</keyword>
<gene>
    <name evidence="1" type="ORF">K3G42_005594</name>
</gene>
<sequence>MVKRKSADGPEQESGRGVPLPIQTFLWRQTRFLSLSLPVPGPLGGLTQHLELGWSYAAPRTLALRGIPKAWWGALAVSLEV</sequence>
<name>A0ACB8G0I6_9SAUR</name>
<evidence type="ECO:0000313" key="1">
    <source>
        <dbReference type="EMBL" id="KAH8012895.1"/>
    </source>
</evidence>